<gene>
    <name evidence="1" type="ORF">CNR35_00071</name>
</gene>
<reference evidence="2" key="1">
    <citation type="submission" date="2017-09" db="EMBL/GenBank/DDBJ databases">
        <authorList>
            <person name="Djurhuus A.M."/>
            <person name="Carstens A.B."/>
            <person name="Hansen L.H."/>
        </authorList>
    </citation>
    <scope>NUCLEOTIDE SEQUENCE [LARGE SCALE GENOMIC DNA]</scope>
</reference>
<dbReference type="EMBL" id="MG018928">
    <property type="protein sequence ID" value="ATW58167.1"/>
    <property type="molecule type" value="Genomic_DNA"/>
</dbReference>
<dbReference type="Proteomes" id="UP000240688">
    <property type="component" value="Segment"/>
</dbReference>
<sequence>MMLLRWIAALFPVSGMLLPTQEPVVRPRHNAVVVIASGKVKRPEQDDYG</sequence>
<evidence type="ECO:0000313" key="2">
    <source>
        <dbReference type="Proteomes" id="UP000240688"/>
    </source>
</evidence>
<name>A0A2H4P7M1_9CAUD</name>
<keyword evidence="2" id="KW-1185">Reference proteome</keyword>
<evidence type="ECO:0000313" key="1">
    <source>
        <dbReference type="EMBL" id="ATW58167.1"/>
    </source>
</evidence>
<proteinExistence type="predicted"/>
<accession>A0A2H4P7M1</accession>
<organism evidence="1 2">
    <name type="scientific">Pseudomonas phage inbricus</name>
    <dbReference type="NCBI Taxonomy" id="2048976"/>
    <lineage>
        <taxon>Viruses</taxon>
        <taxon>Duplodnaviria</taxon>
        <taxon>Heunggongvirae</taxon>
        <taxon>Uroviricota</taxon>
        <taxon>Caudoviricetes</taxon>
        <taxon>Schitoviridae</taxon>
        <taxon>Rothmandenesvirinae</taxon>
        <taxon>Inbricusvirus</taxon>
        <taxon>Inbricusvirus inbricus</taxon>
    </lineage>
</organism>
<protein>
    <submittedName>
        <fullName evidence="1">Uncharacterized protein</fullName>
    </submittedName>
</protein>